<organism evidence="9 10">
    <name type="scientific">Rhypophila decipiens</name>
    <dbReference type="NCBI Taxonomy" id="261697"/>
    <lineage>
        <taxon>Eukaryota</taxon>
        <taxon>Fungi</taxon>
        <taxon>Dikarya</taxon>
        <taxon>Ascomycota</taxon>
        <taxon>Pezizomycotina</taxon>
        <taxon>Sordariomycetes</taxon>
        <taxon>Sordariomycetidae</taxon>
        <taxon>Sordariales</taxon>
        <taxon>Naviculisporaceae</taxon>
        <taxon>Rhypophila</taxon>
    </lineage>
</organism>
<dbReference type="GO" id="GO:0006289">
    <property type="term" value="P:nucleotide-excision repair"/>
    <property type="evidence" value="ECO:0007669"/>
    <property type="project" value="TreeGrafter"/>
</dbReference>
<dbReference type="PANTHER" id="PTHR13989">
    <property type="entry name" value="REPLICATION PROTEIN A-RELATED"/>
    <property type="match status" value="1"/>
</dbReference>
<dbReference type="SUPFAM" id="SSF50249">
    <property type="entry name" value="Nucleic acid-binding proteins"/>
    <property type="match status" value="1"/>
</dbReference>
<evidence type="ECO:0000256" key="2">
    <source>
        <dbReference type="ARBA" id="ARBA00007815"/>
    </source>
</evidence>
<evidence type="ECO:0000313" key="9">
    <source>
        <dbReference type="EMBL" id="KAK4214838.1"/>
    </source>
</evidence>
<dbReference type="GO" id="GO:0000781">
    <property type="term" value="C:chromosome, telomeric region"/>
    <property type="evidence" value="ECO:0007669"/>
    <property type="project" value="TreeGrafter"/>
</dbReference>
<evidence type="ECO:0000259" key="7">
    <source>
        <dbReference type="Pfam" id="PF01336"/>
    </source>
</evidence>
<reference evidence="9" key="2">
    <citation type="submission" date="2023-05" db="EMBL/GenBank/DDBJ databases">
        <authorList>
            <consortium name="Lawrence Berkeley National Laboratory"/>
            <person name="Steindorff A."/>
            <person name="Hensen N."/>
            <person name="Bonometti L."/>
            <person name="Westerberg I."/>
            <person name="Brannstrom I.O."/>
            <person name="Guillou S."/>
            <person name="Cros-Aarteil S."/>
            <person name="Calhoun S."/>
            <person name="Haridas S."/>
            <person name="Kuo A."/>
            <person name="Mondo S."/>
            <person name="Pangilinan J."/>
            <person name="Riley R."/>
            <person name="Labutti K."/>
            <person name="Andreopoulos B."/>
            <person name="Lipzen A."/>
            <person name="Chen C."/>
            <person name="Yanf M."/>
            <person name="Daum C."/>
            <person name="Ng V."/>
            <person name="Clum A."/>
            <person name="Ohm R."/>
            <person name="Martin F."/>
            <person name="Silar P."/>
            <person name="Natvig D."/>
            <person name="Lalanne C."/>
            <person name="Gautier V."/>
            <person name="Ament-Velasquez S.L."/>
            <person name="Kruys A."/>
            <person name="Hutchinson M.I."/>
            <person name="Powell A.J."/>
            <person name="Barry K."/>
            <person name="Miller A.N."/>
            <person name="Grigoriev I.V."/>
            <person name="Debuchy R."/>
            <person name="Gladieux P."/>
            <person name="Thoren M.H."/>
            <person name="Johannesson H."/>
        </authorList>
    </citation>
    <scope>NUCLEOTIDE SEQUENCE</scope>
    <source>
        <strain evidence="9">PSN293</strain>
    </source>
</reference>
<dbReference type="GO" id="GO:0000724">
    <property type="term" value="P:double-strand break repair via homologous recombination"/>
    <property type="evidence" value="ECO:0007669"/>
    <property type="project" value="TreeGrafter"/>
</dbReference>
<dbReference type="GO" id="GO:0005662">
    <property type="term" value="C:DNA replication factor A complex"/>
    <property type="evidence" value="ECO:0007669"/>
    <property type="project" value="TreeGrafter"/>
</dbReference>
<dbReference type="InterPro" id="IPR012340">
    <property type="entry name" value="NA-bd_OB-fold"/>
</dbReference>
<evidence type="ECO:0000259" key="8">
    <source>
        <dbReference type="Pfam" id="PF08784"/>
    </source>
</evidence>
<dbReference type="InterPro" id="IPR040260">
    <property type="entry name" value="RFA2-like"/>
</dbReference>
<feature type="domain" description="Replication protein A C-terminal" evidence="8">
    <location>
        <begin position="166"/>
        <end position="269"/>
    </location>
</feature>
<feature type="domain" description="OB" evidence="7">
    <location>
        <begin position="75"/>
        <end position="141"/>
    </location>
</feature>
<dbReference type="Pfam" id="PF01336">
    <property type="entry name" value="tRNA_anti-codon"/>
    <property type="match status" value="1"/>
</dbReference>
<dbReference type="InterPro" id="IPR004365">
    <property type="entry name" value="NA-bd_OB_tRNA"/>
</dbReference>
<dbReference type="PANTHER" id="PTHR13989:SF16">
    <property type="entry name" value="REPLICATION PROTEIN A2"/>
    <property type="match status" value="1"/>
</dbReference>
<comment type="subcellular location">
    <subcellularLocation>
        <location evidence="1">Nucleus</location>
    </subcellularLocation>
</comment>
<dbReference type="Gene3D" id="1.10.10.10">
    <property type="entry name" value="Winged helix-like DNA-binding domain superfamily/Winged helix DNA-binding domain"/>
    <property type="match status" value="1"/>
</dbReference>
<keyword evidence="4" id="KW-0238">DNA-binding</keyword>
<evidence type="ECO:0000256" key="4">
    <source>
        <dbReference type="ARBA" id="ARBA00023125"/>
    </source>
</evidence>
<dbReference type="InterPro" id="IPR036388">
    <property type="entry name" value="WH-like_DNA-bd_sf"/>
</dbReference>
<keyword evidence="5" id="KW-0539">Nucleus</keyword>
<dbReference type="InterPro" id="IPR036390">
    <property type="entry name" value="WH_DNA-bd_sf"/>
</dbReference>
<feature type="region of interest" description="Disordered" evidence="6">
    <location>
        <begin position="18"/>
        <end position="40"/>
    </location>
</feature>
<dbReference type="Gene3D" id="2.40.50.140">
    <property type="entry name" value="Nucleic acid-binding proteins"/>
    <property type="match status" value="1"/>
</dbReference>
<comment type="similarity">
    <text evidence="2">Belongs to the replication factor A protein 2 family.</text>
</comment>
<dbReference type="SUPFAM" id="SSF46785">
    <property type="entry name" value="Winged helix' DNA-binding domain"/>
    <property type="match status" value="1"/>
</dbReference>
<dbReference type="EMBL" id="MU858087">
    <property type="protein sequence ID" value="KAK4214838.1"/>
    <property type="molecule type" value="Genomic_DNA"/>
</dbReference>
<dbReference type="InterPro" id="IPR014646">
    <property type="entry name" value="Rfa2/RPA32"/>
</dbReference>
<dbReference type="Pfam" id="PF08784">
    <property type="entry name" value="RPA_C"/>
    <property type="match status" value="1"/>
</dbReference>
<dbReference type="PIRSF" id="PIRSF036949">
    <property type="entry name" value="RPA32"/>
    <property type="match status" value="1"/>
</dbReference>
<accession>A0AAN7B8L3</accession>
<dbReference type="AlphaFoldDB" id="A0AAN7B8L3"/>
<evidence type="ECO:0000256" key="6">
    <source>
        <dbReference type="SAM" id="MobiDB-lite"/>
    </source>
</evidence>
<gene>
    <name evidence="9" type="ORF">QBC37DRAFT_341233</name>
</gene>
<dbReference type="GO" id="GO:0035861">
    <property type="term" value="C:site of double-strand break"/>
    <property type="evidence" value="ECO:0007669"/>
    <property type="project" value="TreeGrafter"/>
</dbReference>
<protein>
    <submittedName>
        <fullName evidence="9">Replication factor A protein 2</fullName>
    </submittedName>
</protein>
<dbReference type="InterPro" id="IPR014892">
    <property type="entry name" value="RPA_C"/>
</dbReference>
<comment type="caution">
    <text evidence="9">The sequence shown here is derived from an EMBL/GenBank/DDBJ whole genome shotgun (WGS) entry which is preliminary data.</text>
</comment>
<evidence type="ECO:0000256" key="3">
    <source>
        <dbReference type="ARBA" id="ARBA00022705"/>
    </source>
</evidence>
<dbReference type="GO" id="GO:0003697">
    <property type="term" value="F:single-stranded DNA binding"/>
    <property type="evidence" value="ECO:0007669"/>
    <property type="project" value="TreeGrafter"/>
</dbReference>
<feature type="compositionally biased region" description="Gly residues" evidence="6">
    <location>
        <begin position="18"/>
        <end position="36"/>
    </location>
</feature>
<dbReference type="Proteomes" id="UP001301769">
    <property type="component" value="Unassembled WGS sequence"/>
</dbReference>
<dbReference type="GO" id="GO:0006260">
    <property type="term" value="P:DNA replication"/>
    <property type="evidence" value="ECO:0007669"/>
    <property type="project" value="UniProtKB-KW"/>
</dbReference>
<evidence type="ECO:0000256" key="1">
    <source>
        <dbReference type="ARBA" id="ARBA00004123"/>
    </source>
</evidence>
<keyword evidence="3" id="KW-0235">DNA replication</keyword>
<evidence type="ECO:0000313" key="10">
    <source>
        <dbReference type="Proteomes" id="UP001301769"/>
    </source>
</evidence>
<keyword evidence="10" id="KW-1185">Reference proteome</keyword>
<evidence type="ECO:0000256" key="5">
    <source>
        <dbReference type="ARBA" id="ARBA00023242"/>
    </source>
</evidence>
<reference evidence="9" key="1">
    <citation type="journal article" date="2023" name="Mol. Phylogenet. Evol.">
        <title>Genome-scale phylogeny and comparative genomics of the fungal order Sordariales.</title>
        <authorList>
            <person name="Hensen N."/>
            <person name="Bonometti L."/>
            <person name="Westerberg I."/>
            <person name="Brannstrom I.O."/>
            <person name="Guillou S."/>
            <person name="Cros-Aarteil S."/>
            <person name="Calhoun S."/>
            <person name="Haridas S."/>
            <person name="Kuo A."/>
            <person name="Mondo S."/>
            <person name="Pangilinan J."/>
            <person name="Riley R."/>
            <person name="LaButti K."/>
            <person name="Andreopoulos B."/>
            <person name="Lipzen A."/>
            <person name="Chen C."/>
            <person name="Yan M."/>
            <person name="Daum C."/>
            <person name="Ng V."/>
            <person name="Clum A."/>
            <person name="Steindorff A."/>
            <person name="Ohm R.A."/>
            <person name="Martin F."/>
            <person name="Silar P."/>
            <person name="Natvig D.O."/>
            <person name="Lalanne C."/>
            <person name="Gautier V."/>
            <person name="Ament-Velasquez S.L."/>
            <person name="Kruys A."/>
            <person name="Hutchinson M.I."/>
            <person name="Powell A.J."/>
            <person name="Barry K."/>
            <person name="Miller A.N."/>
            <person name="Grigoriev I.V."/>
            <person name="Debuchy R."/>
            <person name="Gladieux P."/>
            <person name="Hiltunen Thoren M."/>
            <person name="Johannesson H."/>
        </authorList>
    </citation>
    <scope>NUCLEOTIDE SEQUENCE</scope>
    <source>
        <strain evidence="9">PSN293</strain>
    </source>
</reference>
<dbReference type="CDD" id="cd04478">
    <property type="entry name" value="RPA2_DBD_D"/>
    <property type="match status" value="1"/>
</dbReference>
<proteinExistence type="inferred from homology"/>
<name>A0AAN7B8L3_9PEZI</name>
<sequence length="276" mass="29462">MAAYGGYQRTGFGAQGGEDGGGFVGGSQQGSQGGGQKVYADESLRPVTIKQLIDGGDEPYPGAEIKIDNMPLTQVTVVGQVRSISPQTTNITYRIDDGTGTMDVKKWVDAEKAGDMEPKFGLDSYVRVHGRLKNFNNKKHIGANFMRAVNDYNEVSYHMLESTYVHLCITKNMLSGPTGQEQKQANAGDGGDNMFVDGGAGSGGSSARVAACSRNAQIMYNFLNTTPGGNEGVHLNMIANGTGMSVRDVMAAADNLLENGLVYTTMDDETWAILDY</sequence>
<feature type="region of interest" description="Disordered" evidence="6">
    <location>
        <begin position="178"/>
        <end position="197"/>
    </location>
</feature>